<proteinExistence type="predicted"/>
<reference evidence="4 5" key="1">
    <citation type="submission" date="2021-03" db="EMBL/GenBank/DDBJ databases">
        <title>Genomic Encyclopedia of Type Strains, Phase IV (KMG-IV): sequencing the most valuable type-strain genomes for metagenomic binning, comparative biology and taxonomic classification.</title>
        <authorList>
            <person name="Goeker M."/>
        </authorList>
    </citation>
    <scope>NUCLEOTIDE SEQUENCE [LARGE SCALE GENOMIC DNA]</scope>
    <source>
        <strain evidence="4 5">DSM 26806</strain>
    </source>
</reference>
<dbReference type="EMBL" id="JAGGLD010000005">
    <property type="protein sequence ID" value="MBP2001948.1"/>
    <property type="molecule type" value="Genomic_DNA"/>
</dbReference>
<evidence type="ECO:0000256" key="1">
    <source>
        <dbReference type="ARBA" id="ARBA00022676"/>
    </source>
</evidence>
<dbReference type="SUPFAM" id="SSF53756">
    <property type="entry name" value="UDP-Glycosyltransferase/glycogen phosphorylase"/>
    <property type="match status" value="1"/>
</dbReference>
<gene>
    <name evidence="4" type="ORF">J2Z69_003004</name>
</gene>
<name>A0ABS4JJT9_9BACL</name>
<dbReference type="Pfam" id="PF13439">
    <property type="entry name" value="Glyco_transf_4"/>
    <property type="match status" value="1"/>
</dbReference>
<dbReference type="PANTHER" id="PTHR12526">
    <property type="entry name" value="GLYCOSYLTRANSFERASE"/>
    <property type="match status" value="1"/>
</dbReference>
<dbReference type="Gene3D" id="3.40.50.2000">
    <property type="entry name" value="Glycogen Phosphorylase B"/>
    <property type="match status" value="2"/>
</dbReference>
<dbReference type="Proteomes" id="UP001519288">
    <property type="component" value="Unassembled WGS sequence"/>
</dbReference>
<accession>A0ABS4JJT9</accession>
<feature type="domain" description="Glycosyltransferase subfamily 4-like N-terminal" evidence="3">
    <location>
        <begin position="16"/>
        <end position="173"/>
    </location>
</feature>
<sequence length="414" mass="47543">MKIAYLIHWNEGESSGVFKKVVHQVEEWHRCGHEVGLFVFTHTDGSDWSHAIGDVQVKVQTYTSGVARLLQFRRLADQIRAWTPDVVYHRFDLYYFGLPTLLKQFPSVLEINTNDLTEMKMERRLGYLYHRWTRGYVLKAAKGVVFVSRELAHEKQFSRYVKDRKVIGNGISLRQFLRVHSSPLPSSTDLNPIEQATEQPIYAEENTTTTPIPTGPFNIISEESESTTTTLHSNANTPTIRFVFIGTPGQSWHGIDSIGALAQAKPEWYFDIIGTDAREMKGPPPSNMHFHGLLSRSEYQPLLSRADIAIGTLALYRKQMKEASPLKVREYLANGLPVITAYEDTDFPRPVPFILTLPNGPGNTRLGLERIEAFVKQWKGYKVDRSLIHHLDTRVKEEERLQYMAYIRELEVRR</sequence>
<dbReference type="RefSeq" id="WP_209864164.1">
    <property type="nucleotide sequence ID" value="NZ_JAGGLD010000005.1"/>
</dbReference>
<comment type="caution">
    <text evidence="4">The sequence shown here is derived from an EMBL/GenBank/DDBJ whole genome shotgun (WGS) entry which is preliminary data.</text>
</comment>
<keyword evidence="2" id="KW-0808">Transferase</keyword>
<evidence type="ECO:0000313" key="5">
    <source>
        <dbReference type="Proteomes" id="UP001519288"/>
    </source>
</evidence>
<dbReference type="PANTHER" id="PTHR12526:SF629">
    <property type="entry name" value="TEICHURONIC ACID BIOSYNTHESIS GLYCOSYLTRANSFERASE TUAH-RELATED"/>
    <property type="match status" value="1"/>
</dbReference>
<evidence type="ECO:0000313" key="4">
    <source>
        <dbReference type="EMBL" id="MBP2001948.1"/>
    </source>
</evidence>
<organism evidence="4 5">
    <name type="scientific">Paenibacillus shirakamiensis</name>
    <dbReference type="NCBI Taxonomy" id="1265935"/>
    <lineage>
        <taxon>Bacteria</taxon>
        <taxon>Bacillati</taxon>
        <taxon>Bacillota</taxon>
        <taxon>Bacilli</taxon>
        <taxon>Bacillales</taxon>
        <taxon>Paenibacillaceae</taxon>
        <taxon>Paenibacillus</taxon>
    </lineage>
</organism>
<keyword evidence="5" id="KW-1185">Reference proteome</keyword>
<dbReference type="InterPro" id="IPR028098">
    <property type="entry name" value="Glyco_trans_4-like_N"/>
</dbReference>
<protein>
    <submittedName>
        <fullName evidence="4">Glycosyltransferase involved in cell wall biosynthesis</fullName>
    </submittedName>
</protein>
<evidence type="ECO:0000259" key="3">
    <source>
        <dbReference type="Pfam" id="PF13439"/>
    </source>
</evidence>
<evidence type="ECO:0000256" key="2">
    <source>
        <dbReference type="ARBA" id="ARBA00022679"/>
    </source>
</evidence>
<keyword evidence="1" id="KW-0328">Glycosyltransferase</keyword>